<organism evidence="2 3">
    <name type="scientific">Phytohabitans suffuscus</name>
    <dbReference type="NCBI Taxonomy" id="624315"/>
    <lineage>
        <taxon>Bacteria</taxon>
        <taxon>Bacillati</taxon>
        <taxon>Actinomycetota</taxon>
        <taxon>Actinomycetes</taxon>
        <taxon>Micromonosporales</taxon>
        <taxon>Micromonosporaceae</taxon>
    </lineage>
</organism>
<accession>A0A6F8YJ41</accession>
<dbReference type="EMBL" id="AP022871">
    <property type="protein sequence ID" value="BCB86053.1"/>
    <property type="molecule type" value="Genomic_DNA"/>
</dbReference>
<feature type="region of interest" description="Disordered" evidence="1">
    <location>
        <begin position="63"/>
        <end position="87"/>
    </location>
</feature>
<proteinExistence type="predicted"/>
<dbReference type="KEGG" id="psuu:Psuf_033660"/>
<dbReference type="AlphaFoldDB" id="A0A6F8YJ41"/>
<gene>
    <name evidence="2" type="ORF">Psuf_033660</name>
</gene>
<evidence type="ECO:0008006" key="4">
    <source>
        <dbReference type="Google" id="ProtNLM"/>
    </source>
</evidence>
<keyword evidence="3" id="KW-1185">Reference proteome</keyword>
<evidence type="ECO:0000256" key="1">
    <source>
        <dbReference type="SAM" id="MobiDB-lite"/>
    </source>
</evidence>
<dbReference type="Proteomes" id="UP000503011">
    <property type="component" value="Chromosome"/>
</dbReference>
<reference evidence="2 3" key="1">
    <citation type="submission" date="2020-03" db="EMBL/GenBank/DDBJ databases">
        <title>Whole genome shotgun sequence of Phytohabitans suffuscus NBRC 105367.</title>
        <authorList>
            <person name="Komaki H."/>
            <person name="Tamura T."/>
        </authorList>
    </citation>
    <scope>NUCLEOTIDE SEQUENCE [LARGE SCALE GENOMIC DNA]</scope>
    <source>
        <strain evidence="2 3">NBRC 105367</strain>
    </source>
</reference>
<evidence type="ECO:0000313" key="3">
    <source>
        <dbReference type="Proteomes" id="UP000503011"/>
    </source>
</evidence>
<sequence length="189" mass="19501">MTVLSPAAPTMFHMKRLGLVVASGVLALGLVGCGNGPVQEAGETAVEVAAAMGVEGQALAAMGMDPSPAAAPSDPASAAPDRADRRERRKARVLLRKNVLHGEAVVQTKEGTKTVVVQRGEVTEVGDSSITVKSTDGYTATWSFASDLHVVRHSTTIQPEELKAGTEVGVAGAKNGDDKVARLIVVPKP</sequence>
<reference evidence="2 3" key="2">
    <citation type="submission" date="2020-03" db="EMBL/GenBank/DDBJ databases">
        <authorList>
            <person name="Ichikawa N."/>
            <person name="Kimura A."/>
            <person name="Kitahashi Y."/>
            <person name="Uohara A."/>
        </authorList>
    </citation>
    <scope>NUCLEOTIDE SEQUENCE [LARGE SCALE GENOMIC DNA]</scope>
    <source>
        <strain evidence="2 3">NBRC 105367</strain>
    </source>
</reference>
<protein>
    <recommendedName>
        <fullName evidence="4">DUF5666 domain-containing protein</fullName>
    </recommendedName>
</protein>
<evidence type="ECO:0000313" key="2">
    <source>
        <dbReference type="EMBL" id="BCB86053.1"/>
    </source>
</evidence>
<feature type="compositionally biased region" description="Low complexity" evidence="1">
    <location>
        <begin position="65"/>
        <end position="80"/>
    </location>
</feature>
<name>A0A6F8YJ41_9ACTN</name>